<keyword evidence="3" id="KW-1185">Reference proteome</keyword>
<evidence type="ECO:0000256" key="1">
    <source>
        <dbReference type="SAM" id="Phobius"/>
    </source>
</evidence>
<evidence type="ECO:0000313" key="2">
    <source>
        <dbReference type="EMBL" id="KAF6027977.1"/>
    </source>
</evidence>
<dbReference type="Proteomes" id="UP000593567">
    <property type="component" value="Unassembled WGS sequence"/>
</dbReference>
<gene>
    <name evidence="2" type="ORF">EB796_013728</name>
</gene>
<feature type="transmembrane region" description="Helical" evidence="1">
    <location>
        <begin position="6"/>
        <end position="27"/>
    </location>
</feature>
<sequence>MVECYVVQLYLGNGCVLTMLGLIFYICMYSDWHGVTPLYYSNYFICTIYSPVSIGADISSSVHIIV</sequence>
<accession>A0A7J7JPQ8</accession>
<comment type="caution">
    <text evidence="2">The sequence shown here is derived from an EMBL/GenBank/DDBJ whole genome shotgun (WGS) entry which is preliminary data.</text>
</comment>
<proteinExistence type="predicted"/>
<keyword evidence="1" id="KW-0812">Transmembrane</keyword>
<dbReference type="EMBL" id="VXIV02002003">
    <property type="protein sequence ID" value="KAF6027977.1"/>
    <property type="molecule type" value="Genomic_DNA"/>
</dbReference>
<protein>
    <submittedName>
        <fullName evidence="2">Uncharacterized protein</fullName>
    </submittedName>
</protein>
<dbReference type="AlphaFoldDB" id="A0A7J7JPQ8"/>
<organism evidence="2 3">
    <name type="scientific">Bugula neritina</name>
    <name type="common">Brown bryozoan</name>
    <name type="synonym">Sertularia neritina</name>
    <dbReference type="NCBI Taxonomy" id="10212"/>
    <lineage>
        <taxon>Eukaryota</taxon>
        <taxon>Metazoa</taxon>
        <taxon>Spiralia</taxon>
        <taxon>Lophotrochozoa</taxon>
        <taxon>Bryozoa</taxon>
        <taxon>Gymnolaemata</taxon>
        <taxon>Cheilostomatida</taxon>
        <taxon>Flustrina</taxon>
        <taxon>Buguloidea</taxon>
        <taxon>Bugulidae</taxon>
        <taxon>Bugula</taxon>
    </lineage>
</organism>
<keyword evidence="1" id="KW-1133">Transmembrane helix</keyword>
<name>A0A7J7JPQ8_BUGNE</name>
<reference evidence="2" key="1">
    <citation type="submission" date="2020-06" db="EMBL/GenBank/DDBJ databases">
        <title>Draft genome of Bugula neritina, a colonial animal packing powerful symbionts and potential medicines.</title>
        <authorList>
            <person name="Rayko M."/>
        </authorList>
    </citation>
    <scope>NUCLEOTIDE SEQUENCE [LARGE SCALE GENOMIC DNA]</scope>
    <source>
        <strain evidence="2">Kwan_BN1</strain>
    </source>
</reference>
<evidence type="ECO:0000313" key="3">
    <source>
        <dbReference type="Proteomes" id="UP000593567"/>
    </source>
</evidence>
<keyword evidence="1" id="KW-0472">Membrane</keyword>